<gene>
    <name evidence="2" type="ORF">CAMP_LOCUS4797</name>
</gene>
<evidence type="ECO:0000313" key="3">
    <source>
        <dbReference type="Proteomes" id="UP001152747"/>
    </source>
</evidence>
<protein>
    <submittedName>
        <fullName evidence="2">Uncharacterized protein</fullName>
    </submittedName>
</protein>
<keyword evidence="3" id="KW-1185">Reference proteome</keyword>
<name>A0A9P1IBT4_9PELO</name>
<evidence type="ECO:0000313" key="2">
    <source>
        <dbReference type="EMBL" id="CAI5442160.1"/>
    </source>
</evidence>
<proteinExistence type="predicted"/>
<reference evidence="2" key="1">
    <citation type="submission" date="2022-11" db="EMBL/GenBank/DDBJ databases">
        <authorList>
            <person name="Kikuchi T."/>
        </authorList>
    </citation>
    <scope>NUCLEOTIDE SEQUENCE</scope>
    <source>
        <strain evidence="2">PS1010</strain>
    </source>
</reference>
<keyword evidence="1" id="KW-0732">Signal</keyword>
<sequence length="195" mass="22308">MLLRLFLPYFLPNFIFSFELHPKPEIRKCFSCSVFTFINSRLVCANPSTCEADYCYTYITSDARSIYLSGCAEDVSDFNIRGFDTQIKCHTRNAIGLCVCANTNAINSCQHIFPQDKNGPIRRNLTTLLEWYDTDLTMINAISHRVTGFSADYARNRVGQMRLEHFPERFPGSPISQSSFPSFLILPILSFLIML</sequence>
<feature type="chain" id="PRO_5040441812" evidence="1">
    <location>
        <begin position="18"/>
        <end position="195"/>
    </location>
</feature>
<comment type="caution">
    <text evidence="2">The sequence shown here is derived from an EMBL/GenBank/DDBJ whole genome shotgun (WGS) entry which is preliminary data.</text>
</comment>
<dbReference type="OrthoDB" id="5861690at2759"/>
<dbReference type="EMBL" id="CANHGI010000002">
    <property type="protein sequence ID" value="CAI5442160.1"/>
    <property type="molecule type" value="Genomic_DNA"/>
</dbReference>
<dbReference type="AlphaFoldDB" id="A0A9P1IBT4"/>
<accession>A0A9P1IBT4</accession>
<organism evidence="2 3">
    <name type="scientific">Caenorhabditis angaria</name>
    <dbReference type="NCBI Taxonomy" id="860376"/>
    <lineage>
        <taxon>Eukaryota</taxon>
        <taxon>Metazoa</taxon>
        <taxon>Ecdysozoa</taxon>
        <taxon>Nematoda</taxon>
        <taxon>Chromadorea</taxon>
        <taxon>Rhabditida</taxon>
        <taxon>Rhabditina</taxon>
        <taxon>Rhabditomorpha</taxon>
        <taxon>Rhabditoidea</taxon>
        <taxon>Rhabditidae</taxon>
        <taxon>Peloderinae</taxon>
        <taxon>Caenorhabditis</taxon>
    </lineage>
</organism>
<evidence type="ECO:0000256" key="1">
    <source>
        <dbReference type="SAM" id="SignalP"/>
    </source>
</evidence>
<dbReference type="Proteomes" id="UP001152747">
    <property type="component" value="Unassembled WGS sequence"/>
</dbReference>
<feature type="signal peptide" evidence="1">
    <location>
        <begin position="1"/>
        <end position="17"/>
    </location>
</feature>